<evidence type="ECO:0000256" key="1">
    <source>
        <dbReference type="SAM" id="MobiDB-lite"/>
    </source>
</evidence>
<dbReference type="InParanoid" id="A8NK62"/>
<organism evidence="2 3">
    <name type="scientific">Coprinopsis cinerea (strain Okayama-7 / 130 / ATCC MYA-4618 / FGSC 9003)</name>
    <name type="common">Inky cap fungus</name>
    <name type="synonym">Hormographiella aspergillata</name>
    <dbReference type="NCBI Taxonomy" id="240176"/>
    <lineage>
        <taxon>Eukaryota</taxon>
        <taxon>Fungi</taxon>
        <taxon>Dikarya</taxon>
        <taxon>Basidiomycota</taxon>
        <taxon>Agaricomycotina</taxon>
        <taxon>Agaricomycetes</taxon>
        <taxon>Agaricomycetidae</taxon>
        <taxon>Agaricales</taxon>
        <taxon>Agaricineae</taxon>
        <taxon>Psathyrellaceae</taxon>
        <taxon>Coprinopsis</taxon>
    </lineage>
</organism>
<dbReference type="AlphaFoldDB" id="A8NK62"/>
<dbReference type="GeneID" id="6010874"/>
<reference evidence="2 3" key="1">
    <citation type="journal article" date="2010" name="Proc. Natl. Acad. Sci. U.S.A.">
        <title>Insights into evolution of multicellular fungi from the assembled chromosomes of the mushroom Coprinopsis cinerea (Coprinus cinereus).</title>
        <authorList>
            <person name="Stajich J.E."/>
            <person name="Wilke S.K."/>
            <person name="Ahren D."/>
            <person name="Au C.H."/>
            <person name="Birren B.W."/>
            <person name="Borodovsky M."/>
            <person name="Burns C."/>
            <person name="Canback B."/>
            <person name="Casselton L.A."/>
            <person name="Cheng C.K."/>
            <person name="Deng J."/>
            <person name="Dietrich F.S."/>
            <person name="Fargo D.C."/>
            <person name="Farman M.L."/>
            <person name="Gathman A.C."/>
            <person name="Goldberg J."/>
            <person name="Guigo R."/>
            <person name="Hoegger P.J."/>
            <person name="Hooker J.B."/>
            <person name="Huggins A."/>
            <person name="James T.Y."/>
            <person name="Kamada T."/>
            <person name="Kilaru S."/>
            <person name="Kodira C."/>
            <person name="Kues U."/>
            <person name="Kupfer D."/>
            <person name="Kwan H.S."/>
            <person name="Lomsadze A."/>
            <person name="Li W."/>
            <person name="Lilly W.W."/>
            <person name="Ma L.J."/>
            <person name="Mackey A.J."/>
            <person name="Manning G."/>
            <person name="Martin F."/>
            <person name="Muraguchi H."/>
            <person name="Natvig D.O."/>
            <person name="Palmerini H."/>
            <person name="Ramesh M.A."/>
            <person name="Rehmeyer C.J."/>
            <person name="Roe B.A."/>
            <person name="Shenoy N."/>
            <person name="Stanke M."/>
            <person name="Ter-Hovhannisyan V."/>
            <person name="Tunlid A."/>
            <person name="Velagapudi R."/>
            <person name="Vision T.J."/>
            <person name="Zeng Q."/>
            <person name="Zolan M.E."/>
            <person name="Pukkila P.J."/>
        </authorList>
    </citation>
    <scope>NUCLEOTIDE SEQUENCE [LARGE SCALE GENOMIC DNA]</scope>
    <source>
        <strain evidence="3">Okayama-7 / 130 / ATCC MYA-4618 / FGSC 9003</strain>
    </source>
</reference>
<dbReference type="VEuPathDB" id="FungiDB:CC1G_02096"/>
<keyword evidence="3" id="KW-1185">Reference proteome</keyword>
<sequence>MTPVEARAPSLDLIIGLLATKETTQSRFPPSHDHHRLLAFELPPSLPAADRDMWIFSLVSAVTASVEPPLPRSANLRTTLYISLIPGPGRELPTHEQIETRIRSIVKDLQGLTDEVVQGASNSAMQLPDRVNEADFMTAFYRHGWKRFSHYYHERSERIPQAVSLLEEFQRSSQMKPGHFQHIEDTLAWLEWLDHMIQLGSNKGATHAAEGDDPPSSLFMAYQSLEAYLESRGNLVPITRWLEKLCSLHIDARRLLALAMSIRSRAVLFGDLHIKTYFQDAPGGQTVECSKRILLETVMYLKQTYSGKYEMERPGSIFLTDDDIVKKLSDALAKDEANYLSPTMCVHYEVFLLRQIQTERLSILPYTGVSKPSCVPCSIYFDRLENVGFDPVSIRGSNGKVYPGWTFPSVESDKDPEDAERLRKLRTIVTDDLESLLWESIDALRRTARYSGTSVDDLPVSDLMDSERHRKNRSEEELSERSRLLGLRRKTRQRTTSLTTDNETGL</sequence>
<feature type="region of interest" description="Disordered" evidence="1">
    <location>
        <begin position="455"/>
        <end position="506"/>
    </location>
</feature>
<evidence type="ECO:0000313" key="3">
    <source>
        <dbReference type="Proteomes" id="UP000001861"/>
    </source>
</evidence>
<dbReference type="RefSeq" id="XP_001834360.2">
    <property type="nucleotide sequence ID" value="XM_001834308.2"/>
</dbReference>
<feature type="compositionally biased region" description="Basic and acidic residues" evidence="1">
    <location>
        <begin position="465"/>
        <end position="483"/>
    </location>
</feature>
<dbReference type="InterPro" id="IPR027796">
    <property type="entry name" value="OTT_1508_deam-like"/>
</dbReference>
<accession>A8NK62</accession>
<gene>
    <name evidence="2" type="ORF">CC1G_02096</name>
</gene>
<dbReference type="HOGENOM" id="CLU_609742_0_0_1"/>
<evidence type="ECO:0000313" key="2">
    <source>
        <dbReference type="EMBL" id="EAU87337.2"/>
    </source>
</evidence>
<dbReference type="OrthoDB" id="3061617at2759"/>
<dbReference type="EMBL" id="AACS02000010">
    <property type="protein sequence ID" value="EAU87337.2"/>
    <property type="molecule type" value="Genomic_DNA"/>
</dbReference>
<comment type="caution">
    <text evidence="2">The sequence shown here is derived from an EMBL/GenBank/DDBJ whole genome shotgun (WGS) entry which is preliminary data.</text>
</comment>
<feature type="compositionally biased region" description="Polar residues" evidence="1">
    <location>
        <begin position="494"/>
        <end position="506"/>
    </location>
</feature>
<dbReference type="Pfam" id="PF14441">
    <property type="entry name" value="OTT_1508_deam"/>
    <property type="match status" value="1"/>
</dbReference>
<protein>
    <submittedName>
        <fullName evidence="2">Uncharacterized protein</fullName>
    </submittedName>
</protein>
<name>A8NK62_COPC7</name>
<dbReference type="Proteomes" id="UP000001861">
    <property type="component" value="Unassembled WGS sequence"/>
</dbReference>
<dbReference type="STRING" id="240176.A8NK62"/>
<dbReference type="KEGG" id="cci:CC1G_02096"/>
<proteinExistence type="predicted"/>